<dbReference type="PROSITE" id="PS51176">
    <property type="entry name" value="PDH_ADH"/>
    <property type="match status" value="1"/>
</dbReference>
<dbReference type="InterPro" id="IPR046826">
    <property type="entry name" value="PDH_N"/>
</dbReference>
<dbReference type="SUPFAM" id="SSF48179">
    <property type="entry name" value="6-phosphogluconate dehydrogenase C-terminal domain-like"/>
    <property type="match status" value="1"/>
</dbReference>
<dbReference type="Proteomes" id="UP000001106">
    <property type="component" value="Chromosome"/>
</dbReference>
<reference evidence="3" key="1">
    <citation type="submission" date="2007-06" db="EMBL/GenBank/DDBJ databases">
        <title>Complete sequence of Methanococcus aeolicus Nankai-3.</title>
        <authorList>
            <consortium name="US DOE Joint Genome Institute"/>
            <person name="Copeland A."/>
            <person name="Lucas S."/>
            <person name="Lapidus A."/>
            <person name="Barry K."/>
            <person name="Glavina del Rio T."/>
            <person name="Dalin E."/>
            <person name="Tice H."/>
            <person name="Pitluck S."/>
            <person name="Chain P."/>
            <person name="Malfatti S."/>
            <person name="Shin M."/>
            <person name="Vergez L."/>
            <person name="Schmutz J."/>
            <person name="Larimer F."/>
            <person name="Land M."/>
            <person name="Hauser L."/>
            <person name="Kyrpides N."/>
            <person name="Lykidis A."/>
            <person name="Sieprawska-Lupa M."/>
            <person name="Whitman W.B."/>
            <person name="Richardson P."/>
        </authorList>
    </citation>
    <scope>NUCLEOTIDE SEQUENCE [LARGE SCALE GENOMIC DNA]</scope>
    <source>
        <strain evidence="3">Nankai-3</strain>
    </source>
</reference>
<keyword evidence="4" id="KW-1185">Reference proteome</keyword>
<dbReference type="Gene3D" id="1.10.3660.10">
    <property type="entry name" value="6-phosphogluconate dehydrogenase C-terminal like domain"/>
    <property type="match status" value="1"/>
</dbReference>
<dbReference type="InterPro" id="IPR046825">
    <property type="entry name" value="PDH_C"/>
</dbReference>
<dbReference type="InterPro" id="IPR008927">
    <property type="entry name" value="6-PGluconate_DH-like_C_sf"/>
</dbReference>
<name>A6UVT0_META3</name>
<evidence type="ECO:0000256" key="1">
    <source>
        <dbReference type="ARBA" id="ARBA00023002"/>
    </source>
</evidence>
<dbReference type="Pfam" id="PF02153">
    <property type="entry name" value="PDH_N"/>
    <property type="match status" value="1"/>
</dbReference>
<dbReference type="eggNOG" id="arCOG00245">
    <property type="taxonomic scope" value="Archaea"/>
</dbReference>
<dbReference type="PANTHER" id="PTHR21363">
    <property type="entry name" value="PREPHENATE DEHYDROGENASE"/>
    <property type="match status" value="1"/>
</dbReference>
<gene>
    <name evidence="3" type="ordered locus">Maeo_1024</name>
</gene>
<organism evidence="3 4">
    <name type="scientific">Methanococcus aeolicus (strain ATCC BAA-1280 / DSM 17508 / OCM 812 / Nankai-3)</name>
    <dbReference type="NCBI Taxonomy" id="419665"/>
    <lineage>
        <taxon>Archaea</taxon>
        <taxon>Methanobacteriati</taxon>
        <taxon>Methanobacteriota</taxon>
        <taxon>Methanomada group</taxon>
        <taxon>Methanococci</taxon>
        <taxon>Methanococcales</taxon>
        <taxon>Methanococcaceae</taxon>
        <taxon>Methanococcus</taxon>
    </lineage>
</organism>
<evidence type="ECO:0000313" key="3">
    <source>
        <dbReference type="EMBL" id="ABR56602.1"/>
    </source>
</evidence>
<dbReference type="GO" id="GO:0004665">
    <property type="term" value="F:prephenate dehydrogenase (NADP+) activity"/>
    <property type="evidence" value="ECO:0007669"/>
    <property type="project" value="InterPro"/>
</dbReference>
<dbReference type="SUPFAM" id="SSF51735">
    <property type="entry name" value="NAD(P)-binding Rossmann-fold domains"/>
    <property type="match status" value="1"/>
</dbReference>
<dbReference type="NCBIfam" id="NF006410">
    <property type="entry name" value="PRK08655.1-4"/>
    <property type="match status" value="1"/>
</dbReference>
<dbReference type="GO" id="GO:0006571">
    <property type="term" value="P:tyrosine biosynthetic process"/>
    <property type="evidence" value="ECO:0007669"/>
    <property type="project" value="InterPro"/>
</dbReference>
<dbReference type="EMBL" id="CP000743">
    <property type="protein sequence ID" value="ABR56602.1"/>
    <property type="molecule type" value="Genomic_DNA"/>
</dbReference>
<dbReference type="Gene3D" id="3.40.50.720">
    <property type="entry name" value="NAD(P)-binding Rossmann-like Domain"/>
    <property type="match status" value="1"/>
</dbReference>
<dbReference type="InterPro" id="IPR050812">
    <property type="entry name" value="Preph/Arog_dehydrog"/>
</dbReference>
<proteinExistence type="predicted"/>
<dbReference type="InterPro" id="IPR005121">
    <property type="entry name" value="Fdx_antiC-bd"/>
</dbReference>
<accession>A6UVT0</accession>
<dbReference type="Gene3D" id="3.30.70.380">
    <property type="entry name" value="Ferrodoxin-fold anticodon-binding domain"/>
    <property type="match status" value="1"/>
</dbReference>
<evidence type="ECO:0000313" key="4">
    <source>
        <dbReference type="Proteomes" id="UP000001106"/>
    </source>
</evidence>
<dbReference type="AlphaFoldDB" id="A6UVT0"/>
<dbReference type="GO" id="GO:0008977">
    <property type="term" value="F:prephenate dehydrogenase (NAD+) activity"/>
    <property type="evidence" value="ECO:0007669"/>
    <property type="project" value="InterPro"/>
</dbReference>
<feature type="domain" description="Prephenate/arogenate dehydrogenase" evidence="2">
    <location>
        <begin position="1"/>
        <end position="284"/>
    </location>
</feature>
<protein>
    <submittedName>
        <fullName evidence="3">Prephenate dehydrogenase</fullName>
    </submittedName>
</protein>
<dbReference type="RefSeq" id="WP_011973734.1">
    <property type="nucleotide sequence ID" value="NC_009635.1"/>
</dbReference>
<dbReference type="SUPFAM" id="SSF54991">
    <property type="entry name" value="Anticodon-binding domain of PheRS"/>
    <property type="match status" value="1"/>
</dbReference>
<dbReference type="STRING" id="419665.Maeo_1024"/>
<dbReference type="KEGG" id="mae:Maeo_1024"/>
<evidence type="ECO:0000259" key="2">
    <source>
        <dbReference type="PROSITE" id="PS51176"/>
    </source>
</evidence>
<dbReference type="NCBIfam" id="NF006408">
    <property type="entry name" value="PRK08655.1-2"/>
    <property type="match status" value="1"/>
</dbReference>
<dbReference type="SMART" id="SM00896">
    <property type="entry name" value="FDX-ACB"/>
    <property type="match status" value="1"/>
</dbReference>
<dbReference type="GeneID" id="5326272"/>
<dbReference type="GO" id="GO:0070403">
    <property type="term" value="F:NAD+ binding"/>
    <property type="evidence" value="ECO:0007669"/>
    <property type="project" value="InterPro"/>
</dbReference>
<dbReference type="OrthoDB" id="24743at2157"/>
<dbReference type="Pfam" id="PF20463">
    <property type="entry name" value="PDH_C"/>
    <property type="match status" value="1"/>
</dbReference>
<sequence length="447" mass="51195">MIISIIGGTDGLGKWFAKYLSSKGYSVIVSGRDKEKGEAVEKELGVIYTQDNIEATKKGDIVILAVPINITEWMIKELAPHVRENCVLMDITSIKEIPTKAMLKYAKKDTFIMPTHPMFGPSTPSLRRQVVILTPPTKEHENNPWFIKIKNFFEEEGARVIIIPPEKHDKIMGVVQGLTHYSYIVLGSTLRELNIDIKESRKYASPIYELMINIIARIIGQNPYLYADIQMHNPQINDIHQTFINECEKIKEIVENNDREAFAKLMKESSKHFGNETIKGMNYSDKAVGAITREVDKLKKSIGKEAGLKHAYSNKVHFGIVKDVVDDFIILDKQGKDLKLSIANTNLMTKEELKQWKEANLKKYYNDISFLFKDNIDIDIILELLKSKYNIEIIDVYKGAPIQEGYKSITFRIYSFKKQDLENLRSSLIRTVENIGGIKRYNTDILN</sequence>
<dbReference type="InterPro" id="IPR036291">
    <property type="entry name" value="NAD(P)-bd_dom_sf"/>
</dbReference>
<keyword evidence="1" id="KW-0560">Oxidoreductase</keyword>
<dbReference type="HOGENOM" id="CLU_036672_1_0_2"/>
<dbReference type="PIRSF" id="PIRSF006549">
    <property type="entry name" value="PDH_arog_dh_reg"/>
    <property type="match status" value="1"/>
</dbReference>
<dbReference type="InterPro" id="IPR036690">
    <property type="entry name" value="Fdx_antiC-bd_sf"/>
</dbReference>
<dbReference type="InterPro" id="IPR008299">
    <property type="entry name" value="Prep_DH/arog_DH"/>
</dbReference>
<dbReference type="InterPro" id="IPR003099">
    <property type="entry name" value="Prephen_DH"/>
</dbReference>
<dbReference type="PANTHER" id="PTHR21363:SF0">
    <property type="entry name" value="PREPHENATE DEHYDROGENASE [NADP(+)]"/>
    <property type="match status" value="1"/>
</dbReference>